<feature type="domain" description="DNA polymerase Y-family little finger" evidence="1">
    <location>
        <begin position="61"/>
        <end position="101"/>
    </location>
</feature>
<evidence type="ECO:0000259" key="1">
    <source>
        <dbReference type="Pfam" id="PF11799"/>
    </source>
</evidence>
<dbReference type="EMBL" id="CP157981">
    <property type="protein sequence ID" value="XBU14379.1"/>
    <property type="molecule type" value="Genomic_DNA"/>
</dbReference>
<protein>
    <recommendedName>
        <fullName evidence="1">DNA polymerase Y-family little finger domain-containing protein</fullName>
    </recommendedName>
</protein>
<reference evidence="2" key="1">
    <citation type="submission" date="2024-06" db="EMBL/GenBank/DDBJ databases">
        <authorList>
            <person name="Song Z."/>
        </authorList>
    </citation>
    <scope>NUCLEOTIDE SEQUENCE</scope>
    <source>
        <strain evidence="2">A1-4-2</strain>
    </source>
</reference>
<organism evidence="2">
    <name type="scientific">Acinetobacter sp. A1-4-2</name>
    <dbReference type="NCBI Taxonomy" id="3156489"/>
    <lineage>
        <taxon>Bacteria</taxon>
        <taxon>Pseudomonadati</taxon>
        <taxon>Pseudomonadota</taxon>
        <taxon>Gammaproteobacteria</taxon>
        <taxon>Moraxellales</taxon>
        <taxon>Moraxellaceae</taxon>
        <taxon>Acinetobacter</taxon>
    </lineage>
</organism>
<dbReference type="Pfam" id="PF11799">
    <property type="entry name" value="IMS_C"/>
    <property type="match status" value="1"/>
</dbReference>
<evidence type="ECO:0000313" key="2">
    <source>
        <dbReference type="EMBL" id="XBU14379.1"/>
    </source>
</evidence>
<gene>
    <name evidence="2" type="ORF">ABJ384_07695</name>
</gene>
<accession>A0AAU7STW4</accession>
<dbReference type="AlphaFoldDB" id="A0AAU7STW4"/>
<dbReference type="RefSeq" id="WP_240921616.1">
    <property type="nucleotide sequence ID" value="NZ_CP157981.1"/>
</dbReference>
<dbReference type="InterPro" id="IPR017961">
    <property type="entry name" value="DNA_pol_Y-fam_little_finger"/>
</dbReference>
<sequence length="144" mass="16468">MGIGRKNGKQFQDYKFYSCYDLTFANKYHLGKQFSVMIARTIPELKGQSCTTFNDPVTPAKSILSSRSFATVLTKKSIIKHAVIFHVSRAHKRLNRQQLYSCVHGSRYEKVSGPPYKNRLSYALSLEYASDDLLAFIKANRCFI</sequence>
<name>A0AAU7STW4_9GAMM</name>
<proteinExistence type="predicted"/>